<evidence type="ECO:0000313" key="3">
    <source>
        <dbReference type="Proteomes" id="UP001320272"/>
    </source>
</evidence>
<evidence type="ECO:0000313" key="2">
    <source>
        <dbReference type="EMBL" id="MCE8023154.1"/>
    </source>
</evidence>
<dbReference type="Pfam" id="PF04851">
    <property type="entry name" value="ResIII"/>
    <property type="match status" value="1"/>
</dbReference>
<gene>
    <name evidence="2" type="ORF">HOP59_03275</name>
</gene>
<accession>A0ABS9AN22</accession>
<keyword evidence="3" id="KW-1185">Reference proteome</keyword>
<organism evidence="2 3">
    <name type="scientific">Billgrantia aerodenitrificans</name>
    <dbReference type="NCBI Taxonomy" id="2733483"/>
    <lineage>
        <taxon>Bacteria</taxon>
        <taxon>Pseudomonadati</taxon>
        <taxon>Pseudomonadota</taxon>
        <taxon>Gammaproteobacteria</taxon>
        <taxon>Oceanospirillales</taxon>
        <taxon>Halomonadaceae</taxon>
        <taxon>Billgrantia</taxon>
    </lineage>
</organism>
<dbReference type="InterPro" id="IPR027417">
    <property type="entry name" value="P-loop_NTPase"/>
</dbReference>
<evidence type="ECO:0000259" key="1">
    <source>
        <dbReference type="Pfam" id="PF04851"/>
    </source>
</evidence>
<dbReference type="PANTHER" id="PTHR11070">
    <property type="entry name" value="UVRD / RECB / PCRA DNA HELICASE FAMILY MEMBER"/>
    <property type="match status" value="1"/>
</dbReference>
<dbReference type="Gene3D" id="3.40.50.300">
    <property type="entry name" value="P-loop containing nucleotide triphosphate hydrolases"/>
    <property type="match status" value="1"/>
</dbReference>
<protein>
    <submittedName>
        <fullName evidence="2">AAA family ATPase</fullName>
    </submittedName>
</protein>
<dbReference type="SUPFAM" id="SSF52540">
    <property type="entry name" value="P-loop containing nucleoside triphosphate hydrolases"/>
    <property type="match status" value="1"/>
</dbReference>
<dbReference type="RefSeq" id="WP_234252776.1">
    <property type="nucleotide sequence ID" value="NZ_JABFTV010000001.1"/>
</dbReference>
<proteinExistence type="predicted"/>
<sequence length="632" mass="71693">MLFSTDQREIIDAACSPLSAAQREQQTGHFISIPAVGGSGKSVIIIELARRLSDKNILFLCHGRNVAERAKGTLPQNVKVSTMTAMALQFLRKTHSAKVHNRKIRGSLTNDEIFSAASIGASHEDIFRARRILGRFYVSRNRFPELSNVPPSLRDGDNWVNNKKEVNAALDVARTIWFSQCSRELGSAPLTYPAALKLWTQSHTENHYVESVDRTERISPLEDHEIIVIEEAQDSSEAMLDFLVRQNKHAILLFGDPFQALNQGDSRIRHLSHPIHQQATIKEMPESWRFGPSIASVLNGLTAKAGYREPERIIGLGKSNIYPANKRYVWEAREQHYTFISYGWPTLFQCALEATQKGKTLGWVDGIESYPVALLRDLSALATSYDPKVHDVPPSQQINTFWLRQCSDLEMARELSVKRNNSLCVALCDWINSISEVDLLTYIDGWRETDRARQEALLEPWETPPQRDITLATVDRAKGNEFTRVAIADDFVPMRLLSGWKVAKKDWLIINAAYTAISRAQYEVAIPVELLDHFEDYGWTLRSNSFGDHDSVPPETKRHPHFGAHYQAVLEMTPSNRGKRHVAKVSGKRNPMYSNSQPSLRERVEQGAAEHAHLSVEEHLAMLPGRRRRRRK</sequence>
<name>A0ABS9AN22_9GAMM</name>
<dbReference type="InterPro" id="IPR006935">
    <property type="entry name" value="Helicase/UvrB_N"/>
</dbReference>
<reference evidence="2 3" key="1">
    <citation type="journal article" date="2021" name="Front. Microbiol.">
        <title>Aerobic Denitrification and Heterotrophic Sulfur Oxidation in the Genus Halomonas Revealed by Six Novel Species Characterizations and Genome-Based Analysis.</title>
        <authorList>
            <person name="Wang L."/>
            <person name="Shao Z."/>
        </authorList>
    </citation>
    <scope>NUCLEOTIDE SEQUENCE [LARGE SCALE GENOMIC DNA]</scope>
    <source>
        <strain evidence="2 3">MCCC 1A11058</strain>
    </source>
</reference>
<dbReference type="InterPro" id="IPR000212">
    <property type="entry name" value="DNA_helicase_UvrD/REP"/>
</dbReference>
<dbReference type="Proteomes" id="UP001320272">
    <property type="component" value="Unassembled WGS sequence"/>
</dbReference>
<dbReference type="PANTHER" id="PTHR11070:SF30">
    <property type="entry name" value="F-BOX DNA HELICASE 1"/>
    <property type="match status" value="1"/>
</dbReference>
<comment type="caution">
    <text evidence="2">The sequence shown here is derived from an EMBL/GenBank/DDBJ whole genome shotgun (WGS) entry which is preliminary data.</text>
</comment>
<dbReference type="EMBL" id="JABFTV010000001">
    <property type="protein sequence ID" value="MCE8023154.1"/>
    <property type="molecule type" value="Genomic_DNA"/>
</dbReference>
<feature type="domain" description="Helicase/UvrB N-terminal" evidence="1">
    <location>
        <begin position="6"/>
        <end position="83"/>
    </location>
</feature>